<comment type="similarity">
    <text evidence="2">Belongs to the EamA transporter family.</text>
</comment>
<evidence type="ECO:0000313" key="10">
    <source>
        <dbReference type="EMBL" id="XDK25019.1"/>
    </source>
</evidence>
<feature type="transmembrane region" description="Helical" evidence="8">
    <location>
        <begin position="12"/>
        <end position="30"/>
    </location>
</feature>
<dbReference type="KEGG" id="vih:AB0763_12895"/>
<feature type="transmembrane region" description="Helical" evidence="8">
    <location>
        <begin position="245"/>
        <end position="265"/>
    </location>
</feature>
<evidence type="ECO:0000256" key="1">
    <source>
        <dbReference type="ARBA" id="ARBA00004651"/>
    </source>
</evidence>
<dbReference type="Pfam" id="PF00892">
    <property type="entry name" value="EamA"/>
    <property type="match status" value="1"/>
</dbReference>
<keyword evidence="6 8" id="KW-1133">Transmembrane helix</keyword>
<dbReference type="EMBL" id="CP162601">
    <property type="protein sequence ID" value="XDK25019.1"/>
    <property type="molecule type" value="Genomic_DNA"/>
</dbReference>
<accession>A0AB39HDZ2</accession>
<feature type="transmembrane region" description="Helical" evidence="8">
    <location>
        <begin position="213"/>
        <end position="233"/>
    </location>
</feature>
<evidence type="ECO:0000256" key="7">
    <source>
        <dbReference type="ARBA" id="ARBA00023136"/>
    </source>
</evidence>
<dbReference type="InterPro" id="IPR004626">
    <property type="entry name" value="RarD"/>
</dbReference>
<evidence type="ECO:0000259" key="9">
    <source>
        <dbReference type="Pfam" id="PF00892"/>
    </source>
</evidence>
<proteinExistence type="inferred from homology"/>
<evidence type="ECO:0000256" key="8">
    <source>
        <dbReference type="SAM" id="Phobius"/>
    </source>
</evidence>
<evidence type="ECO:0000256" key="3">
    <source>
        <dbReference type="ARBA" id="ARBA00022448"/>
    </source>
</evidence>
<feature type="transmembrane region" description="Helical" evidence="8">
    <location>
        <begin position="107"/>
        <end position="124"/>
    </location>
</feature>
<keyword evidence="3" id="KW-0813">Transport</keyword>
<keyword evidence="5 8" id="KW-0812">Transmembrane</keyword>
<feature type="transmembrane region" description="Helical" evidence="8">
    <location>
        <begin position="36"/>
        <end position="57"/>
    </location>
</feature>
<dbReference type="AlphaFoldDB" id="A0AB39HDZ2"/>
<dbReference type="GO" id="GO:0005886">
    <property type="term" value="C:plasma membrane"/>
    <property type="evidence" value="ECO:0007669"/>
    <property type="project" value="UniProtKB-SubCell"/>
</dbReference>
<evidence type="ECO:0000256" key="5">
    <source>
        <dbReference type="ARBA" id="ARBA00022692"/>
    </source>
</evidence>
<keyword evidence="4" id="KW-1003">Cell membrane</keyword>
<sequence length="306" mass="34628">MNLPSDNTTRIGITLALCAYFIWGIAPIYFKFLAGVSPFAILSHRVLWSFFFLALIIHLKQQWPQTRQAFADRRTRYRLLATSLLIASNWLIFIWAVNANHMLDASLGYFINPLLSVVLGLLFLQERLRPRQWFAVFLAAIGVMIQLILFGSIPWVAIALACTFGFYGLLRKKLAINAQIGLFIETLLLMPVALIFLLFFAPNSVLQWTDSTLITWLFLLSAGVITTVPLLCFNGAATHLRLSTLGFFQYVGPTLMFILATAVYGEPLTDGKLVTFAFIWAALILFCLDAWYNHRKQRLITPKAIN</sequence>
<dbReference type="PANTHER" id="PTHR22911">
    <property type="entry name" value="ACYL-MALONYL CONDENSING ENZYME-RELATED"/>
    <property type="match status" value="1"/>
</dbReference>
<organism evidence="10">
    <name type="scientific">Vibrio sp. HB236076</name>
    <dbReference type="NCBI Taxonomy" id="3232307"/>
    <lineage>
        <taxon>Bacteria</taxon>
        <taxon>Pseudomonadati</taxon>
        <taxon>Pseudomonadota</taxon>
        <taxon>Gammaproteobacteria</taxon>
        <taxon>Vibrionales</taxon>
        <taxon>Vibrionaceae</taxon>
        <taxon>Vibrio</taxon>
    </lineage>
</organism>
<feature type="transmembrane region" description="Helical" evidence="8">
    <location>
        <begin position="155"/>
        <end position="170"/>
    </location>
</feature>
<keyword evidence="7 8" id="KW-0472">Membrane</keyword>
<dbReference type="RefSeq" id="WP_306102409.1">
    <property type="nucleotide sequence ID" value="NZ_CP162601.1"/>
</dbReference>
<feature type="domain" description="EamA" evidence="9">
    <location>
        <begin position="11"/>
        <end position="145"/>
    </location>
</feature>
<feature type="transmembrane region" description="Helical" evidence="8">
    <location>
        <begin position="77"/>
        <end position="95"/>
    </location>
</feature>
<dbReference type="NCBIfam" id="TIGR00688">
    <property type="entry name" value="rarD"/>
    <property type="match status" value="1"/>
</dbReference>
<gene>
    <name evidence="10" type="primary">rarD</name>
    <name evidence="10" type="ORF">AB0763_12895</name>
</gene>
<feature type="transmembrane region" description="Helical" evidence="8">
    <location>
        <begin position="182"/>
        <end position="201"/>
    </location>
</feature>
<reference evidence="10" key="1">
    <citation type="submission" date="2024-07" db="EMBL/GenBank/DDBJ databases">
        <title>Genome Analysis of a Potential Novel Vibrio Species Secreting pH- and Thermo-stable Alginate Lyase and its Application in Producing Alginate Oligosaccharides.</title>
        <authorList>
            <person name="Huang H."/>
            <person name="Bao K."/>
        </authorList>
    </citation>
    <scope>NUCLEOTIDE SEQUENCE</scope>
    <source>
        <strain evidence="10">HB236076</strain>
    </source>
</reference>
<feature type="transmembrane region" description="Helical" evidence="8">
    <location>
        <begin position="271"/>
        <end position="292"/>
    </location>
</feature>
<dbReference type="SUPFAM" id="SSF103481">
    <property type="entry name" value="Multidrug resistance efflux transporter EmrE"/>
    <property type="match status" value="2"/>
</dbReference>
<evidence type="ECO:0000256" key="6">
    <source>
        <dbReference type="ARBA" id="ARBA00022989"/>
    </source>
</evidence>
<evidence type="ECO:0000256" key="4">
    <source>
        <dbReference type="ARBA" id="ARBA00022475"/>
    </source>
</evidence>
<name>A0AB39HDZ2_9VIBR</name>
<protein>
    <submittedName>
        <fullName evidence="10">EamA family transporter RarD</fullName>
    </submittedName>
</protein>
<dbReference type="PANTHER" id="PTHR22911:SF137">
    <property type="entry name" value="SOLUTE CARRIER FAMILY 35 MEMBER G2-RELATED"/>
    <property type="match status" value="1"/>
</dbReference>
<dbReference type="InterPro" id="IPR037185">
    <property type="entry name" value="EmrE-like"/>
</dbReference>
<evidence type="ECO:0000256" key="2">
    <source>
        <dbReference type="ARBA" id="ARBA00007362"/>
    </source>
</evidence>
<dbReference type="InterPro" id="IPR000620">
    <property type="entry name" value="EamA_dom"/>
</dbReference>
<comment type="subcellular location">
    <subcellularLocation>
        <location evidence="1">Cell membrane</location>
        <topology evidence="1">Multi-pass membrane protein</topology>
    </subcellularLocation>
</comment>
<feature type="transmembrane region" description="Helical" evidence="8">
    <location>
        <begin position="133"/>
        <end position="149"/>
    </location>
</feature>